<dbReference type="Gene3D" id="3.40.630.30">
    <property type="match status" value="1"/>
</dbReference>
<evidence type="ECO:0000259" key="3">
    <source>
        <dbReference type="Pfam" id="PF00583"/>
    </source>
</evidence>
<feature type="domain" description="N-acetyltransferase" evidence="3">
    <location>
        <begin position="33"/>
        <end position="92"/>
    </location>
</feature>
<keyword evidence="2" id="KW-0012">Acyltransferase</keyword>
<dbReference type="PANTHER" id="PTHR43800:SF1">
    <property type="entry name" value="PEPTIDYL-LYSINE N-ACETYLTRANSFERASE YJAB"/>
    <property type="match status" value="1"/>
</dbReference>
<dbReference type="OrthoDB" id="2189687at2"/>
<dbReference type="PANTHER" id="PTHR43800">
    <property type="entry name" value="PEPTIDYL-LYSINE N-ACETYLTRANSFERASE YJAB"/>
    <property type="match status" value="1"/>
</dbReference>
<proteinExistence type="predicted"/>
<accession>A0A1Q2KYT2</accession>
<sequence>MLVKYKKSCEKIAMGLLGLMPNEQKVKKLQALIRLYEEKPERQLYLWKEEDDYVGLIGVEVEEAYFVIRHIAVNPSHQGEGLGHVMTEQVQQCMQPREMLMTPEAEERMLTAC</sequence>
<keyword evidence="5" id="KW-1185">Reference proteome</keyword>
<name>A0A1Q2KYT2_9BACL</name>
<dbReference type="Proteomes" id="UP000188184">
    <property type="component" value="Chromosome"/>
</dbReference>
<dbReference type="InterPro" id="IPR016181">
    <property type="entry name" value="Acyl_CoA_acyltransferase"/>
</dbReference>
<dbReference type="Pfam" id="PF00583">
    <property type="entry name" value="Acetyltransf_1"/>
    <property type="match status" value="1"/>
</dbReference>
<gene>
    <name evidence="4" type="ORF">B0X71_09910</name>
</gene>
<dbReference type="AlphaFoldDB" id="A0A1Q2KYT2"/>
<dbReference type="EMBL" id="CP019640">
    <property type="protein sequence ID" value="AQQ53360.1"/>
    <property type="molecule type" value="Genomic_DNA"/>
</dbReference>
<keyword evidence="1 4" id="KW-0808">Transferase</keyword>
<dbReference type="RefSeq" id="WP_077589248.1">
    <property type="nucleotide sequence ID" value="NZ_CP019640.1"/>
</dbReference>
<dbReference type="CDD" id="cd04301">
    <property type="entry name" value="NAT_SF"/>
    <property type="match status" value="1"/>
</dbReference>
<dbReference type="KEGG" id="pmar:B0X71_09910"/>
<dbReference type="SUPFAM" id="SSF55729">
    <property type="entry name" value="Acyl-CoA N-acyltransferases (Nat)"/>
    <property type="match status" value="1"/>
</dbReference>
<protein>
    <submittedName>
        <fullName evidence="4">GNAT family N-acetyltransferase</fullName>
    </submittedName>
</protein>
<evidence type="ECO:0000256" key="2">
    <source>
        <dbReference type="ARBA" id="ARBA00023315"/>
    </source>
</evidence>
<organism evidence="4 5">
    <name type="scientific">Planococcus lenghuensis</name>
    <dbReference type="NCBI Taxonomy" id="2213202"/>
    <lineage>
        <taxon>Bacteria</taxon>
        <taxon>Bacillati</taxon>
        <taxon>Bacillota</taxon>
        <taxon>Bacilli</taxon>
        <taxon>Bacillales</taxon>
        <taxon>Caryophanaceae</taxon>
        <taxon>Planococcus</taxon>
    </lineage>
</organism>
<evidence type="ECO:0000313" key="5">
    <source>
        <dbReference type="Proteomes" id="UP000188184"/>
    </source>
</evidence>
<dbReference type="InterPro" id="IPR000182">
    <property type="entry name" value="GNAT_dom"/>
</dbReference>
<evidence type="ECO:0000313" key="4">
    <source>
        <dbReference type="EMBL" id="AQQ53360.1"/>
    </source>
</evidence>
<evidence type="ECO:0000256" key="1">
    <source>
        <dbReference type="ARBA" id="ARBA00022679"/>
    </source>
</evidence>
<dbReference type="GO" id="GO:0016747">
    <property type="term" value="F:acyltransferase activity, transferring groups other than amino-acyl groups"/>
    <property type="evidence" value="ECO:0007669"/>
    <property type="project" value="InterPro"/>
</dbReference>
<reference evidence="4 5" key="1">
    <citation type="submission" date="2017-02" db="EMBL/GenBank/DDBJ databases">
        <title>The complete genomic sequence of a novel cold adapted crude oil-degrading bacterium Planococcus qaidamina Y42.</title>
        <authorList>
            <person name="Yang R."/>
        </authorList>
    </citation>
    <scope>NUCLEOTIDE SEQUENCE [LARGE SCALE GENOMIC DNA]</scope>
    <source>
        <strain evidence="4 5">Y42</strain>
    </source>
</reference>